<feature type="transmembrane region" description="Helical" evidence="1">
    <location>
        <begin position="94"/>
        <end position="113"/>
    </location>
</feature>
<evidence type="ECO:0000313" key="3">
    <source>
        <dbReference type="Proteomes" id="UP000243217"/>
    </source>
</evidence>
<sequence>MSIQSIQYYTTNSTPTKASLYQINLLEPSENYWNFYGWCLLYDWIAGIREVVNFEGDIASITTVTFHDPLITFTADATEIPNSFASILLGCNIYITWILVCVAGLTALYAILLKRSFEGINLFELNRVVGHTWAGRTVLTVRSITTIWMLNTAPFHLKIVNRATYLTSPQLPSYQTILATSEVTWLVYTS</sequence>
<evidence type="ECO:0000313" key="2">
    <source>
        <dbReference type="EMBL" id="OQS05482.1"/>
    </source>
</evidence>
<name>A0A1W0A5C8_9STRA</name>
<protein>
    <submittedName>
        <fullName evidence="2">Uncharacterized protein</fullName>
    </submittedName>
</protein>
<reference evidence="2 3" key="1">
    <citation type="journal article" date="2014" name="Genome Biol. Evol.">
        <title>The secreted proteins of Achlya hypogyna and Thraustotheca clavata identify the ancestral oomycete secretome and reveal gene acquisitions by horizontal gene transfer.</title>
        <authorList>
            <person name="Misner I."/>
            <person name="Blouin N."/>
            <person name="Leonard G."/>
            <person name="Richards T.A."/>
            <person name="Lane C.E."/>
        </authorList>
    </citation>
    <scope>NUCLEOTIDE SEQUENCE [LARGE SCALE GENOMIC DNA]</scope>
    <source>
        <strain evidence="2 3">ATCC 34112</strain>
    </source>
</reference>
<dbReference type="STRING" id="74557.A0A1W0A5C8"/>
<gene>
    <name evidence="2" type="ORF">THRCLA_02392</name>
</gene>
<keyword evidence="1" id="KW-1133">Transmembrane helix</keyword>
<evidence type="ECO:0000256" key="1">
    <source>
        <dbReference type="SAM" id="Phobius"/>
    </source>
</evidence>
<dbReference type="Proteomes" id="UP000243217">
    <property type="component" value="Unassembled WGS sequence"/>
</dbReference>
<keyword evidence="1" id="KW-0812">Transmembrane</keyword>
<keyword evidence="3" id="KW-1185">Reference proteome</keyword>
<dbReference type="OrthoDB" id="10566865at2759"/>
<comment type="caution">
    <text evidence="2">The sequence shown here is derived from an EMBL/GenBank/DDBJ whole genome shotgun (WGS) entry which is preliminary data.</text>
</comment>
<accession>A0A1W0A5C8</accession>
<dbReference type="EMBL" id="JNBS01000451">
    <property type="protein sequence ID" value="OQS05482.1"/>
    <property type="molecule type" value="Genomic_DNA"/>
</dbReference>
<proteinExistence type="predicted"/>
<dbReference type="AlphaFoldDB" id="A0A1W0A5C8"/>
<organism evidence="2 3">
    <name type="scientific">Thraustotheca clavata</name>
    <dbReference type="NCBI Taxonomy" id="74557"/>
    <lineage>
        <taxon>Eukaryota</taxon>
        <taxon>Sar</taxon>
        <taxon>Stramenopiles</taxon>
        <taxon>Oomycota</taxon>
        <taxon>Saprolegniomycetes</taxon>
        <taxon>Saprolegniales</taxon>
        <taxon>Achlyaceae</taxon>
        <taxon>Thraustotheca</taxon>
    </lineage>
</organism>
<keyword evidence="1" id="KW-0472">Membrane</keyword>